<evidence type="ECO:0000313" key="2">
    <source>
        <dbReference type="Proteomes" id="UP001556617"/>
    </source>
</evidence>
<gene>
    <name evidence="1" type="ORF">AB3K24_04235</name>
</gene>
<sequence length="112" mass="12508">MAFNKIVTIPDDATYQLSNDIKKYTLGDLGFITNNAGVYVLHRALEPEKSLANAIQLKMSVNQELTGFKLSTVSAGDVVRVNIFKNSHAEEMVTLYHFFMTELVARGVLEKI</sequence>
<dbReference type="Pfam" id="PF08866">
    <property type="entry name" value="DUF1831"/>
    <property type="match status" value="1"/>
</dbReference>
<evidence type="ECO:0000313" key="1">
    <source>
        <dbReference type="EMBL" id="MEX0380555.1"/>
    </source>
</evidence>
<protein>
    <submittedName>
        <fullName evidence="1">Cysteine desulfurase</fullName>
    </submittedName>
</protein>
<proteinExistence type="predicted"/>
<name>A0ABV3S2A6_9LACO</name>
<dbReference type="EMBL" id="JBFPER010000001">
    <property type="protein sequence ID" value="MEX0380555.1"/>
    <property type="molecule type" value="Genomic_DNA"/>
</dbReference>
<dbReference type="RefSeq" id="WP_367975569.1">
    <property type="nucleotide sequence ID" value="NZ_JBFPEQ010000001.1"/>
</dbReference>
<keyword evidence="2" id="KW-1185">Reference proteome</keyword>
<comment type="caution">
    <text evidence="1">The sequence shown here is derived from an EMBL/GenBank/DDBJ whole genome shotgun (WGS) entry which is preliminary data.</text>
</comment>
<dbReference type="SUPFAM" id="SSF160800">
    <property type="entry name" value="Lp2179-like"/>
    <property type="match status" value="1"/>
</dbReference>
<organism evidence="1 2">
    <name type="scientific">Leuconostoc aquikimchii</name>
    <dbReference type="NCBI Taxonomy" id="3236804"/>
    <lineage>
        <taxon>Bacteria</taxon>
        <taxon>Bacillati</taxon>
        <taxon>Bacillota</taxon>
        <taxon>Bacilli</taxon>
        <taxon>Lactobacillales</taxon>
        <taxon>Lactobacillaceae</taxon>
        <taxon>Leuconostoc</taxon>
    </lineage>
</organism>
<reference evidence="1 2" key="1">
    <citation type="submission" date="2024-07" db="EMBL/GenBank/DDBJ databases">
        <authorList>
            <person name="Yun M."/>
        </authorList>
    </citation>
    <scope>NUCLEOTIDE SEQUENCE [LARGE SCALE GENOMIC DNA]</scope>
    <source>
        <strain evidence="1 2">MS01</strain>
    </source>
</reference>
<dbReference type="Gene3D" id="3.30.1820.10">
    <property type="entry name" value="Lp2179-like"/>
    <property type="match status" value="1"/>
</dbReference>
<dbReference type="Proteomes" id="UP001556617">
    <property type="component" value="Unassembled WGS sequence"/>
</dbReference>
<accession>A0ABV3S2A6</accession>
<dbReference type="InterPro" id="IPR014965">
    <property type="entry name" value="Amino_acid_metab_prot_put"/>
</dbReference>
<dbReference type="InterPro" id="IPR035942">
    <property type="entry name" value="Lp2179-like_sf"/>
</dbReference>